<evidence type="ECO:0000313" key="6">
    <source>
        <dbReference type="EMBL" id="GMF12926.1"/>
    </source>
</evidence>
<dbReference type="EMBL" id="BSXW01000135">
    <property type="protein sequence ID" value="GMF12926.1"/>
    <property type="molecule type" value="Genomic_DNA"/>
</dbReference>
<evidence type="ECO:0000256" key="4">
    <source>
        <dbReference type="PROSITE-ProRule" id="PRU00679"/>
    </source>
</evidence>
<sequence length="437" mass="49184">MIRSIRDLVAPEDVGAALPHEHVLHNIGAMVATGGSNSADLEIRMEDLVDYRGAPYAHGGRNMLMQKEDEAFRELERLQQLGNSRSKPLVVDVTLPVEGRDVFVKERLNLAERLQNLNLLTVTTFEVERINKEFTKGLSPKEQRERIAKTLEAELMFGIETGGVVAFPGAIYQQIHANGGLDAKHRILAEGLGLAQAQTHAPLYLSFSFDMESEDGIVQAVLEWIHALLDAGAKSNKLVVCHVDRWCQGKFDLMSLLDLGVTVLFDMVGLAAVSDVMLINPCHSKMISSDEFLGICYQEPSPDSQLVSYIANLLKTKTYLQQILLSTNVHQRIQYRRYGGGGYIYLFEKFKRRLLRQGVTEVEWDQIVRGNAVNLLAWFVAPDAPPIPKNYLQCSICGNYFEPIEGEYFTKFTFTYCGTKCLRRHSRQKFAPLTDKK</sequence>
<evidence type="ECO:0000256" key="1">
    <source>
        <dbReference type="ARBA" id="ARBA00001968"/>
    </source>
</evidence>
<evidence type="ECO:0000259" key="5">
    <source>
        <dbReference type="Pfam" id="PF18716"/>
    </source>
</evidence>
<dbReference type="OrthoDB" id="9998343at2759"/>
<dbReference type="GO" id="GO:0008270">
    <property type="term" value="F:zinc ion binding"/>
    <property type="evidence" value="ECO:0007669"/>
    <property type="project" value="InterPro"/>
</dbReference>
<keyword evidence="2" id="KW-0479">Metal-binding</keyword>
<organism evidence="6 7">
    <name type="scientific">Phytophthora lilii</name>
    <dbReference type="NCBI Taxonomy" id="2077276"/>
    <lineage>
        <taxon>Eukaryota</taxon>
        <taxon>Sar</taxon>
        <taxon>Stramenopiles</taxon>
        <taxon>Oomycota</taxon>
        <taxon>Peronosporomycetes</taxon>
        <taxon>Peronosporales</taxon>
        <taxon>Peronosporaceae</taxon>
        <taxon>Phytophthora</taxon>
    </lineage>
</organism>
<dbReference type="SUPFAM" id="SSF51556">
    <property type="entry name" value="Metallo-dependent hydrolases"/>
    <property type="match status" value="1"/>
</dbReference>
<dbReference type="GO" id="GO:0016787">
    <property type="term" value="F:hydrolase activity"/>
    <property type="evidence" value="ECO:0007669"/>
    <property type="project" value="UniProtKB-KW"/>
</dbReference>
<dbReference type="InterPro" id="IPR001559">
    <property type="entry name" value="Phosphotriesterase"/>
</dbReference>
<evidence type="ECO:0000313" key="7">
    <source>
        <dbReference type="Proteomes" id="UP001165083"/>
    </source>
</evidence>
<proteinExistence type="inferred from homology"/>
<keyword evidence="3" id="KW-0378">Hydrolase</keyword>
<dbReference type="InterPro" id="IPR032466">
    <property type="entry name" value="Metal_Hydrolase"/>
</dbReference>
<comment type="caution">
    <text evidence="6">The sequence shown here is derived from an EMBL/GenBank/DDBJ whole genome shotgun (WGS) entry which is preliminary data.</text>
</comment>
<dbReference type="Pfam" id="PF18716">
    <property type="entry name" value="VATC"/>
    <property type="match status" value="1"/>
</dbReference>
<dbReference type="Pfam" id="PF02126">
    <property type="entry name" value="PTE"/>
    <property type="match status" value="1"/>
</dbReference>
<name>A0A9W6WR81_9STRA</name>
<dbReference type="PROSITE" id="PS51347">
    <property type="entry name" value="PHOSPHOTRIESTERASE_2"/>
    <property type="match status" value="1"/>
</dbReference>
<dbReference type="PANTHER" id="PTHR10819">
    <property type="entry name" value="PHOSPHOTRIESTERASE-RELATED"/>
    <property type="match status" value="1"/>
</dbReference>
<comment type="similarity">
    <text evidence="4">Belongs to the metallo-dependent hydrolases superfamily. Phosphotriesterase family.</text>
</comment>
<reference evidence="6" key="1">
    <citation type="submission" date="2023-04" db="EMBL/GenBank/DDBJ databases">
        <title>Phytophthora lilii NBRC 32176.</title>
        <authorList>
            <person name="Ichikawa N."/>
            <person name="Sato H."/>
            <person name="Tonouchi N."/>
        </authorList>
    </citation>
    <scope>NUCLEOTIDE SEQUENCE</scope>
    <source>
        <strain evidence="6">NBRC 32176</strain>
    </source>
</reference>
<comment type="caution">
    <text evidence="4">Lacks conserved residue(s) required for the propagation of feature annotation.</text>
</comment>
<evidence type="ECO:0000256" key="3">
    <source>
        <dbReference type="ARBA" id="ARBA00022801"/>
    </source>
</evidence>
<dbReference type="Proteomes" id="UP001165083">
    <property type="component" value="Unassembled WGS sequence"/>
</dbReference>
<protein>
    <submittedName>
        <fullName evidence="6">Unnamed protein product</fullName>
    </submittedName>
</protein>
<comment type="cofactor">
    <cofactor evidence="1">
        <name>a divalent metal cation</name>
        <dbReference type="ChEBI" id="CHEBI:60240"/>
    </cofactor>
</comment>
<dbReference type="PANTHER" id="PTHR10819:SF3">
    <property type="entry name" value="PHOSPHOTRIESTERASE-RELATED PROTEIN"/>
    <property type="match status" value="1"/>
</dbReference>
<gene>
    <name evidence="6" type="ORF">Plil01_000346600</name>
</gene>
<evidence type="ECO:0000256" key="2">
    <source>
        <dbReference type="ARBA" id="ARBA00022723"/>
    </source>
</evidence>
<keyword evidence="7" id="KW-1185">Reference proteome</keyword>
<dbReference type="Gene3D" id="3.20.20.140">
    <property type="entry name" value="Metal-dependent hydrolases"/>
    <property type="match status" value="1"/>
</dbReference>
<accession>A0A9W6WR81</accession>
<feature type="domain" description="Vms1-associating treble clef" evidence="5">
    <location>
        <begin position="389"/>
        <end position="432"/>
    </location>
</feature>
<dbReference type="InterPro" id="IPR041540">
    <property type="entry name" value="VATC"/>
</dbReference>
<dbReference type="AlphaFoldDB" id="A0A9W6WR81"/>